<comment type="caution">
    <text evidence="4">The sequence shown here is derived from an EMBL/GenBank/DDBJ whole genome shotgun (WGS) entry which is preliminary data.</text>
</comment>
<comment type="caution">
    <text evidence="1">Lacks conserved residue(s) required for the propagation of feature annotation.</text>
</comment>
<keyword evidence="2" id="KW-0732">Signal</keyword>
<evidence type="ECO:0000259" key="3">
    <source>
        <dbReference type="PROSITE" id="PS50026"/>
    </source>
</evidence>
<feature type="signal peptide" evidence="2">
    <location>
        <begin position="1"/>
        <end position="20"/>
    </location>
</feature>
<dbReference type="SMART" id="SM00181">
    <property type="entry name" value="EGF"/>
    <property type="match status" value="3"/>
</dbReference>
<accession>A0AAD9LKR8</accession>
<gene>
    <name evidence="4" type="ORF">P3T76_008781</name>
</gene>
<evidence type="ECO:0000256" key="2">
    <source>
        <dbReference type="SAM" id="SignalP"/>
    </source>
</evidence>
<organism evidence="4 5">
    <name type="scientific">Phytophthora citrophthora</name>
    <dbReference type="NCBI Taxonomy" id="4793"/>
    <lineage>
        <taxon>Eukaryota</taxon>
        <taxon>Sar</taxon>
        <taxon>Stramenopiles</taxon>
        <taxon>Oomycota</taxon>
        <taxon>Peronosporomycetes</taxon>
        <taxon>Peronosporales</taxon>
        <taxon>Peronosporaceae</taxon>
        <taxon>Phytophthora</taxon>
    </lineage>
</organism>
<keyword evidence="1" id="KW-0245">EGF-like domain</keyword>
<feature type="domain" description="EGF-like" evidence="3">
    <location>
        <begin position="164"/>
        <end position="208"/>
    </location>
</feature>
<evidence type="ECO:0000313" key="4">
    <source>
        <dbReference type="EMBL" id="KAK1939397.1"/>
    </source>
</evidence>
<keyword evidence="1" id="KW-1015">Disulfide bond</keyword>
<evidence type="ECO:0000313" key="5">
    <source>
        <dbReference type="Proteomes" id="UP001259832"/>
    </source>
</evidence>
<dbReference type="InterPro" id="IPR000742">
    <property type="entry name" value="EGF"/>
</dbReference>
<protein>
    <submittedName>
        <fullName evidence="4">Neurogenic locus Notch protein</fullName>
    </submittedName>
</protein>
<proteinExistence type="predicted"/>
<keyword evidence="5" id="KW-1185">Reference proteome</keyword>
<sequence length="368" mass="38757">MKFARQFAVLVAITATRALADEDHPNYCNKDSECTKNYPGTVCIPVHNYGVSKCTPSTSNRPACRGAQPGLCPSYQSSDRGYLNAHCVFVPEDYLTNVTSTSSTTGRFLLSAGSSSGNSTSISSTEDSESTYTVTLHKEKVAGQFVCLQISDCGNLAADTSTCYPSACGSSESQEQCSYQGTCTYKNKTKVTKRSCMCYAGFEGEQCETEVSGACDVDCGTGGDCVDSECVCKEGFDGKEYDGKKGNATERCNRCTNDLACEYNNTCSLSTGKCDCAPGYSGDWCGAVEDSCTIRTDCGIGDCQVLSNGSSACYCPHCSPECSLCEVTSGPSFDCSSCPTDAAESLLPSKLALVLAFVAVVLATGSLQ</sequence>
<dbReference type="PROSITE" id="PS00022">
    <property type="entry name" value="EGF_1"/>
    <property type="match status" value="2"/>
</dbReference>
<feature type="disulfide bond" evidence="1">
    <location>
        <begin position="276"/>
        <end position="285"/>
    </location>
</feature>
<feature type="chain" id="PRO_5042148086" evidence="2">
    <location>
        <begin position="21"/>
        <end position="368"/>
    </location>
</feature>
<evidence type="ECO:0000256" key="1">
    <source>
        <dbReference type="PROSITE-ProRule" id="PRU00076"/>
    </source>
</evidence>
<name>A0AAD9LKR8_9STRA</name>
<reference evidence="4" key="1">
    <citation type="submission" date="2023-08" db="EMBL/GenBank/DDBJ databases">
        <title>Reference Genome Resource for the Citrus Pathogen Phytophthora citrophthora.</title>
        <authorList>
            <person name="Moller H."/>
            <person name="Coetzee B."/>
            <person name="Rose L.J."/>
            <person name="Van Niekerk J.M."/>
        </authorList>
    </citation>
    <scope>NUCLEOTIDE SEQUENCE</scope>
    <source>
        <strain evidence="4">STE-U-9442</strain>
    </source>
</reference>
<dbReference type="AlphaFoldDB" id="A0AAD9LKR8"/>
<feature type="domain" description="EGF-like" evidence="3">
    <location>
        <begin position="253"/>
        <end position="286"/>
    </location>
</feature>
<dbReference type="EMBL" id="JASMQC010000016">
    <property type="protein sequence ID" value="KAK1939397.1"/>
    <property type="molecule type" value="Genomic_DNA"/>
</dbReference>
<feature type="disulfide bond" evidence="1">
    <location>
        <begin position="198"/>
        <end position="207"/>
    </location>
</feature>
<dbReference type="Gene3D" id="2.10.25.10">
    <property type="entry name" value="Laminin"/>
    <property type="match status" value="1"/>
</dbReference>
<dbReference type="PROSITE" id="PS01186">
    <property type="entry name" value="EGF_2"/>
    <property type="match status" value="2"/>
</dbReference>
<dbReference type="Proteomes" id="UP001259832">
    <property type="component" value="Unassembled WGS sequence"/>
</dbReference>
<dbReference type="PROSITE" id="PS50026">
    <property type="entry name" value="EGF_3"/>
    <property type="match status" value="2"/>
</dbReference>